<dbReference type="PANTHER" id="PTHR47331">
    <property type="entry name" value="PHD-TYPE DOMAIN-CONTAINING PROTEIN"/>
    <property type="match status" value="1"/>
</dbReference>
<dbReference type="InterPro" id="IPR012337">
    <property type="entry name" value="RNaseH-like_sf"/>
</dbReference>
<dbReference type="AlphaFoldDB" id="A0AAJ7WH71"/>
<dbReference type="InterPro" id="IPR040676">
    <property type="entry name" value="DUF5641"/>
</dbReference>
<dbReference type="PROSITE" id="PS50994">
    <property type="entry name" value="INTEGRASE"/>
    <property type="match status" value="1"/>
</dbReference>
<protein>
    <submittedName>
        <fullName evidence="3">Uncharacterized protein LOC100898463</fullName>
    </submittedName>
</protein>
<evidence type="ECO:0000313" key="3">
    <source>
        <dbReference type="RefSeq" id="XP_028966961.1"/>
    </source>
</evidence>
<dbReference type="Pfam" id="PF18701">
    <property type="entry name" value="DUF5641"/>
    <property type="match status" value="1"/>
</dbReference>
<evidence type="ECO:0000259" key="1">
    <source>
        <dbReference type="PROSITE" id="PS50994"/>
    </source>
</evidence>
<dbReference type="GO" id="GO:0003676">
    <property type="term" value="F:nucleic acid binding"/>
    <property type="evidence" value="ECO:0007669"/>
    <property type="project" value="InterPro"/>
</dbReference>
<dbReference type="KEGG" id="goe:100898463"/>
<dbReference type="Gene3D" id="3.30.420.10">
    <property type="entry name" value="Ribonuclease H-like superfamily/Ribonuclease H"/>
    <property type="match status" value="1"/>
</dbReference>
<dbReference type="GO" id="GO:0071897">
    <property type="term" value="P:DNA biosynthetic process"/>
    <property type="evidence" value="ECO:0007669"/>
    <property type="project" value="UniProtKB-ARBA"/>
</dbReference>
<dbReference type="Proteomes" id="UP000694867">
    <property type="component" value="Unplaced"/>
</dbReference>
<evidence type="ECO:0000313" key="2">
    <source>
        <dbReference type="Proteomes" id="UP000694867"/>
    </source>
</evidence>
<organism evidence="2 3">
    <name type="scientific">Galendromus occidentalis</name>
    <name type="common">western predatory mite</name>
    <dbReference type="NCBI Taxonomy" id="34638"/>
    <lineage>
        <taxon>Eukaryota</taxon>
        <taxon>Metazoa</taxon>
        <taxon>Ecdysozoa</taxon>
        <taxon>Arthropoda</taxon>
        <taxon>Chelicerata</taxon>
        <taxon>Arachnida</taxon>
        <taxon>Acari</taxon>
        <taxon>Parasitiformes</taxon>
        <taxon>Mesostigmata</taxon>
        <taxon>Gamasina</taxon>
        <taxon>Phytoseioidea</taxon>
        <taxon>Phytoseiidae</taxon>
        <taxon>Typhlodrominae</taxon>
        <taxon>Galendromus</taxon>
    </lineage>
</organism>
<dbReference type="SUPFAM" id="SSF56672">
    <property type="entry name" value="DNA/RNA polymerases"/>
    <property type="match status" value="1"/>
</dbReference>
<dbReference type="InterPro" id="IPR036397">
    <property type="entry name" value="RNaseH_sf"/>
</dbReference>
<feature type="domain" description="Integrase catalytic" evidence="1">
    <location>
        <begin position="651"/>
        <end position="830"/>
    </location>
</feature>
<accession>A0AAJ7WH71</accession>
<dbReference type="InterPro" id="IPR001584">
    <property type="entry name" value="Integrase_cat-core"/>
</dbReference>
<proteinExistence type="predicted"/>
<dbReference type="GO" id="GO:0015074">
    <property type="term" value="P:DNA integration"/>
    <property type="evidence" value="ECO:0007669"/>
    <property type="project" value="InterPro"/>
</dbReference>
<dbReference type="RefSeq" id="XP_028966961.1">
    <property type="nucleotide sequence ID" value="XM_029111128.1"/>
</dbReference>
<name>A0AAJ7WH71_9ACAR</name>
<dbReference type="GeneID" id="100898463"/>
<dbReference type="InterPro" id="IPR043502">
    <property type="entry name" value="DNA/RNA_pol_sf"/>
</dbReference>
<reference evidence="3" key="1">
    <citation type="submission" date="2025-08" db="UniProtKB">
        <authorList>
            <consortium name="RefSeq"/>
        </authorList>
    </citation>
    <scope>IDENTIFICATION</scope>
</reference>
<dbReference type="Pfam" id="PF05380">
    <property type="entry name" value="Peptidase_A17"/>
    <property type="match status" value="1"/>
</dbReference>
<dbReference type="InterPro" id="IPR008042">
    <property type="entry name" value="Retrotrans_Pao"/>
</dbReference>
<sequence length="965" mass="110307">MPEPGEDAHYLPLLSMVKKTASTADKLKERVVNDAGARSKDEASLNDVLFQGENLIADILLVLLRFRQLPIVITADIEKAYLHFEIMAEHRTYLRFLWPLGIGKNPGAPMKEFRSCRLSFGLISAPWLHCAGIKHHLNSEIRAKPEHRELLEFVKQHFYVDDLLVGAESVEDGKDKVATLVEVFKTGCFPLKRFATSSRELGEYIQDKYPEATVAFGEENAKFLGVRWNQIGDSIHVDVSTGLLFFGNSRATKRAILKGVSQVFDPLGLLAPITLGFKLLLQRLWQTRIDWDSLIEGEELAEFESSIEKLKRATCLNFERRFIDSEVGGSTELHVFCDASLTAYGCVAYARNFQESGRISTTLIIAKGRVAPLKGDWSIHRLELLGAIIAVRIAKKIQQAYLGEFSVVKFWCDNACVLAWIRDRPDRWKTFKENRIIEIQQGTKAEQWNYIRSAENPADLLSRASLLDTEELRSFWLFGPEWLRSGENPRSHGLNDVSAEREVIHERRAQCFVGAISERTSRETIGLKPLSSWPKAVRIVAYMLRWRQRNSEGTPRDGLVIGADEFQRAELSIIKNIQACHFATELDSGMKDLSKNSQLYQYKPFLDDDGIEAFQAYCRGVGKAITSCKVCVKYRAQPAVECVPPLPKFRIETAPAFTVAAVDAAGPFPVRSKEGIFPAHIMLFCDPISRAVRLELVQNLSTYEFLLAMRRFYNRNPTVMRFFSDNAASFRRAAKEIKWLFDLARSEETQEFLSKNRITWEFNTERAPWRGGFYERLFRTIKQPLRKILGRNLPSFRELETVLTDIEKMVNDRPLTHVGNDPNEVLPLRPSDLLYGVQARPALPETMEIINSAEHATAEALTTRWKHQQNIMNDFWKRFRKEYIQHLRTAHMSKPVRERPIKIGDVVLVDDPAASRSYWPMGRVTEFSGREGPDGKRRTCMVRLPSGKSLRRPIQLLYQLDIAQY</sequence>
<dbReference type="GO" id="GO:0042575">
    <property type="term" value="C:DNA polymerase complex"/>
    <property type="evidence" value="ECO:0007669"/>
    <property type="project" value="UniProtKB-ARBA"/>
</dbReference>
<dbReference type="PANTHER" id="PTHR47331:SF4">
    <property type="entry name" value="PEPTIDASE S1 DOMAIN-CONTAINING PROTEIN"/>
    <property type="match status" value="1"/>
</dbReference>
<gene>
    <name evidence="3" type="primary">LOC100898463</name>
</gene>
<keyword evidence="2" id="KW-1185">Reference proteome</keyword>
<dbReference type="SUPFAM" id="SSF53098">
    <property type="entry name" value="Ribonuclease H-like"/>
    <property type="match status" value="1"/>
</dbReference>